<evidence type="ECO:0000313" key="1">
    <source>
        <dbReference type="EMBL" id="GFQ98141.1"/>
    </source>
</evidence>
<comment type="caution">
    <text evidence="1">The sequence shown here is derived from an EMBL/GenBank/DDBJ whole genome shotgun (WGS) entry which is preliminary data.</text>
</comment>
<dbReference type="AlphaFoldDB" id="A0A8X6G7P3"/>
<reference evidence="1" key="1">
    <citation type="submission" date="2020-07" db="EMBL/GenBank/DDBJ databases">
        <title>Multicomponent nature underlies the extraordinary mechanical properties of spider dragline silk.</title>
        <authorList>
            <person name="Kono N."/>
            <person name="Nakamura H."/>
            <person name="Mori M."/>
            <person name="Yoshida Y."/>
            <person name="Ohtoshi R."/>
            <person name="Malay A.D."/>
            <person name="Moran D.A.P."/>
            <person name="Tomita M."/>
            <person name="Numata K."/>
            <person name="Arakawa K."/>
        </authorList>
    </citation>
    <scope>NUCLEOTIDE SEQUENCE</scope>
</reference>
<organism evidence="1 2">
    <name type="scientific">Trichonephila clavata</name>
    <name type="common">Joro spider</name>
    <name type="synonym">Nephila clavata</name>
    <dbReference type="NCBI Taxonomy" id="2740835"/>
    <lineage>
        <taxon>Eukaryota</taxon>
        <taxon>Metazoa</taxon>
        <taxon>Ecdysozoa</taxon>
        <taxon>Arthropoda</taxon>
        <taxon>Chelicerata</taxon>
        <taxon>Arachnida</taxon>
        <taxon>Araneae</taxon>
        <taxon>Araneomorphae</taxon>
        <taxon>Entelegynae</taxon>
        <taxon>Araneoidea</taxon>
        <taxon>Nephilidae</taxon>
        <taxon>Trichonephila</taxon>
    </lineage>
</organism>
<name>A0A8X6G7P3_TRICU</name>
<gene>
    <name evidence="1" type="ORF">TNCT_536761</name>
</gene>
<dbReference type="EMBL" id="BMAO01034663">
    <property type="protein sequence ID" value="GFQ98141.1"/>
    <property type="molecule type" value="Genomic_DNA"/>
</dbReference>
<sequence length="92" mass="10531">MHKGEQELSIKIWAPTSSIMLSQQGSQHPDWSILRLPVRGFLHRGRLQQKPSSRILPFQLCWTKMAIGSPPADQGASQDPMYTLHMTNHQHF</sequence>
<evidence type="ECO:0000313" key="2">
    <source>
        <dbReference type="Proteomes" id="UP000887116"/>
    </source>
</evidence>
<dbReference type="Proteomes" id="UP000887116">
    <property type="component" value="Unassembled WGS sequence"/>
</dbReference>
<keyword evidence="2" id="KW-1185">Reference proteome</keyword>
<protein>
    <submittedName>
        <fullName evidence="1">Uncharacterized protein</fullName>
    </submittedName>
</protein>
<proteinExistence type="predicted"/>
<accession>A0A8X6G7P3</accession>